<comment type="similarity">
    <text evidence="7">Belongs to the ABC transporter superfamily. Spermidine/putrescine importer (TC 3.A.1.11.1) family.</text>
</comment>
<feature type="domain" description="ABC transporter" evidence="8">
    <location>
        <begin position="15"/>
        <end position="243"/>
    </location>
</feature>
<dbReference type="InterPro" id="IPR003439">
    <property type="entry name" value="ABC_transporter-like_ATP-bd"/>
</dbReference>
<comment type="catalytic activity">
    <reaction evidence="7">
        <text>ATP + H2O + polyamine-[polyamine-binding protein]Side 1 = ADP + phosphate + polyamineSide 2 + [polyamine-binding protein]Side 1.</text>
        <dbReference type="EC" id="7.6.2.11"/>
    </reaction>
</comment>
<dbReference type="Pfam" id="PF00005">
    <property type="entry name" value="ABC_tran"/>
    <property type="match status" value="1"/>
</dbReference>
<comment type="function">
    <text evidence="7">Part of the ABC transporter complex PotABCD involved in spermidine/putrescine import. Responsible for energy coupling to the transport system.</text>
</comment>
<evidence type="ECO:0000313" key="9">
    <source>
        <dbReference type="EMBL" id="MDQ0489354.1"/>
    </source>
</evidence>
<evidence type="ECO:0000259" key="8">
    <source>
        <dbReference type="PROSITE" id="PS50893"/>
    </source>
</evidence>
<dbReference type="SUPFAM" id="SSF50331">
    <property type="entry name" value="MOP-like"/>
    <property type="match status" value="1"/>
</dbReference>
<dbReference type="Proteomes" id="UP001236795">
    <property type="component" value="Unassembled WGS sequence"/>
</dbReference>
<evidence type="ECO:0000256" key="7">
    <source>
        <dbReference type="RuleBase" id="RU364083"/>
    </source>
</evidence>
<dbReference type="InterPro" id="IPR013611">
    <property type="entry name" value="Transp-assoc_OB_typ2"/>
</dbReference>
<dbReference type="SUPFAM" id="SSF52540">
    <property type="entry name" value="P-loop containing nucleoside triphosphate hydrolases"/>
    <property type="match status" value="1"/>
</dbReference>
<evidence type="ECO:0000313" key="10">
    <source>
        <dbReference type="Proteomes" id="UP001236795"/>
    </source>
</evidence>
<gene>
    <name evidence="7" type="primary">potA</name>
    <name evidence="9" type="ORF">QO019_004226</name>
</gene>
<keyword evidence="4 7" id="KW-0067">ATP-binding</keyword>
<dbReference type="Gene3D" id="3.40.50.300">
    <property type="entry name" value="P-loop containing nucleotide triphosphate hydrolases"/>
    <property type="match status" value="1"/>
</dbReference>
<comment type="caution">
    <text evidence="9">The sequence shown here is derived from an EMBL/GenBank/DDBJ whole genome shotgun (WGS) entry which is preliminary data.</text>
</comment>
<keyword evidence="6 7" id="KW-0472">Membrane</keyword>
<proteinExistence type="inferred from homology"/>
<comment type="subunit">
    <text evidence="7">The complex is composed of two ATP-binding proteins (PotA), two transmembrane proteins (PotB and PotC) and a solute-binding protein (PotD).</text>
</comment>
<dbReference type="GO" id="GO:0005524">
    <property type="term" value="F:ATP binding"/>
    <property type="evidence" value="ECO:0007669"/>
    <property type="project" value="UniProtKB-KW"/>
</dbReference>
<dbReference type="EMBL" id="JAUSWC010000015">
    <property type="protein sequence ID" value="MDQ0489354.1"/>
    <property type="molecule type" value="Genomic_DNA"/>
</dbReference>
<dbReference type="InterPro" id="IPR050093">
    <property type="entry name" value="ABC_SmlMolc_Importer"/>
</dbReference>
<dbReference type="RefSeq" id="WP_028961776.1">
    <property type="nucleotide sequence ID" value="NZ_JAUSWC010000015.1"/>
</dbReference>
<sequence>MKTTEETTAAGGGDVRLTGISKTYGDFTAVHPLDLTVPEGSFFALLGASGCGKTTTLRMIAGLEEPTSGTVHLGDHDVTALPPYKRPVNTVFQSYALFPHLDIYENVAFGLRRRGIKSVKKQVEEMLELVQLGEQARKKPHQLSGGQQQRVAVARALINHPKVLLLDEPLGALDLKLRRQMQLELKRIQTEVGITFVHVTHDQEEAMTMADCVAVMNAGRVEQLGTPADLYENPRTTFVANFLGTSNFIEAEVDSTAGDDIVLKAGGGKLVLHRARASAPATTGGKILAGVRPEKISLTHADDAGEIPEGRNRITGRITESSFIGVSTQFVVDSPVCSDFEVYVQNIDRDPRLAPGAEVVLHWNPAHTFGLDAAQSLLAGTVGSAGVETVEEEVA</sequence>
<dbReference type="PANTHER" id="PTHR42781">
    <property type="entry name" value="SPERMIDINE/PUTRESCINE IMPORT ATP-BINDING PROTEIN POTA"/>
    <property type="match status" value="1"/>
</dbReference>
<dbReference type="PROSITE" id="PS00211">
    <property type="entry name" value="ABC_TRANSPORTER_1"/>
    <property type="match status" value="1"/>
</dbReference>
<keyword evidence="5 7" id="KW-1278">Translocase</keyword>
<evidence type="ECO:0000256" key="4">
    <source>
        <dbReference type="ARBA" id="ARBA00022840"/>
    </source>
</evidence>
<dbReference type="InterPro" id="IPR003593">
    <property type="entry name" value="AAA+_ATPase"/>
</dbReference>
<evidence type="ECO:0000256" key="1">
    <source>
        <dbReference type="ARBA" id="ARBA00022448"/>
    </source>
</evidence>
<dbReference type="InterPro" id="IPR017879">
    <property type="entry name" value="PotA_ATP-bd"/>
</dbReference>
<evidence type="ECO:0000256" key="5">
    <source>
        <dbReference type="ARBA" id="ARBA00022967"/>
    </source>
</evidence>
<dbReference type="CDD" id="cd03300">
    <property type="entry name" value="ABC_PotA_N"/>
    <property type="match status" value="1"/>
</dbReference>
<dbReference type="InterPro" id="IPR017871">
    <property type="entry name" value="ABC_transporter-like_CS"/>
</dbReference>
<dbReference type="InterPro" id="IPR008995">
    <property type="entry name" value="Mo/tungstate-bd_C_term_dom"/>
</dbReference>
<reference evidence="9 10" key="1">
    <citation type="submission" date="2023-07" db="EMBL/GenBank/DDBJ databases">
        <title>Genomic Encyclopedia of Type Strains, Phase IV (KMG-IV): sequencing the most valuable type-strain genomes for metagenomic binning, comparative biology and taxonomic classification.</title>
        <authorList>
            <person name="Goeker M."/>
        </authorList>
    </citation>
    <scope>NUCLEOTIDE SEQUENCE [LARGE SCALE GENOMIC DNA]</scope>
    <source>
        <strain evidence="9 10">DSM 40573</strain>
    </source>
</reference>
<dbReference type="PROSITE" id="PS50893">
    <property type="entry name" value="ABC_TRANSPORTER_2"/>
    <property type="match status" value="1"/>
</dbReference>
<dbReference type="EC" id="7.6.2.11" evidence="7"/>
<keyword evidence="10" id="KW-1185">Reference proteome</keyword>
<evidence type="ECO:0000256" key="3">
    <source>
        <dbReference type="ARBA" id="ARBA00022741"/>
    </source>
</evidence>
<protein>
    <recommendedName>
        <fullName evidence="7">Spermidine/putrescine import ATP-binding protein PotA</fullName>
        <ecNumber evidence="7">7.6.2.11</ecNumber>
    </recommendedName>
</protein>
<dbReference type="Pfam" id="PF08402">
    <property type="entry name" value="TOBE_2"/>
    <property type="match status" value="1"/>
</dbReference>
<evidence type="ECO:0000256" key="6">
    <source>
        <dbReference type="ARBA" id="ARBA00023136"/>
    </source>
</evidence>
<dbReference type="InterPro" id="IPR027417">
    <property type="entry name" value="P-loop_NTPase"/>
</dbReference>
<keyword evidence="1 7" id="KW-0813">Transport</keyword>
<organism evidence="9 10">
    <name type="scientific">Streptomyces thermodiastaticus</name>
    <dbReference type="NCBI Taxonomy" id="44061"/>
    <lineage>
        <taxon>Bacteria</taxon>
        <taxon>Bacillati</taxon>
        <taxon>Actinomycetota</taxon>
        <taxon>Actinomycetes</taxon>
        <taxon>Kitasatosporales</taxon>
        <taxon>Streptomycetaceae</taxon>
        <taxon>Streptomyces</taxon>
    </lineage>
</organism>
<keyword evidence="2 7" id="KW-1003">Cell membrane</keyword>
<dbReference type="Gene3D" id="2.40.50.100">
    <property type="match status" value="1"/>
</dbReference>
<name>A0ABU0KMG8_9ACTN</name>
<dbReference type="InterPro" id="IPR005893">
    <property type="entry name" value="PotA-like"/>
</dbReference>
<dbReference type="NCBIfam" id="TIGR01187">
    <property type="entry name" value="potA"/>
    <property type="match status" value="1"/>
</dbReference>
<dbReference type="PANTHER" id="PTHR42781:SF4">
    <property type="entry name" value="SPERMIDINE_PUTRESCINE IMPORT ATP-BINDING PROTEIN POTA"/>
    <property type="match status" value="1"/>
</dbReference>
<keyword evidence="3 7" id="KW-0547">Nucleotide-binding</keyword>
<accession>A0ABU0KMG8</accession>
<evidence type="ECO:0000256" key="2">
    <source>
        <dbReference type="ARBA" id="ARBA00022475"/>
    </source>
</evidence>
<dbReference type="SMART" id="SM00382">
    <property type="entry name" value="AAA"/>
    <property type="match status" value="1"/>
</dbReference>